<dbReference type="InterPro" id="IPR017475">
    <property type="entry name" value="EPS_sugar_tfrase"/>
</dbReference>
<proteinExistence type="inferred from homology"/>
<keyword evidence="6 7" id="KW-0472">Membrane</keyword>
<feature type="transmembrane region" description="Helical" evidence="7">
    <location>
        <begin position="142"/>
        <end position="159"/>
    </location>
</feature>
<dbReference type="Gene3D" id="3.40.50.720">
    <property type="entry name" value="NAD(P)-binding Rossmann-like Domain"/>
    <property type="match status" value="1"/>
</dbReference>
<feature type="transmembrane region" description="Helical" evidence="7">
    <location>
        <begin position="298"/>
        <end position="319"/>
    </location>
</feature>
<feature type="transmembrane region" description="Helical" evidence="7">
    <location>
        <begin position="38"/>
        <end position="56"/>
    </location>
</feature>
<dbReference type="STRING" id="1802669.A2746_00970"/>
<evidence type="ECO:0000256" key="6">
    <source>
        <dbReference type="ARBA" id="ARBA00023136"/>
    </source>
</evidence>
<sequence>MSVVFVFHALHILLNFPGFCANFRIMKNSDIFFTVIKPPVDFFMLLTAGIATYFLRTEILSSFRPVLFEFNLPFGRYFYLTAAVSLFFIASYAVAGLYSMKSKMGRLEEFFKIFIGSSTGIMLVIIYVFLRQELFDSRFLVLGGWFFASVFVFTGRLAVDRFRRLSASKYGFGIRRMAVIGDDEATAKINREINSNSLAGRRLVKHCRNIDLIELEPLLKNSAIDELILANPDYPADKILRLVDLCHENHVAYKFIPNVYQTLTRNFDIDVMGGLPLIELRRTALGGWGRVAKRFLDMAAAAFGLILFSPVFAATAFAIKWESAGPVFVRLKRISKNKEFELLKFRSMINNAEAYKPFLAAFNERRDGPLFKMRNDPRITRAGKFLRKYRLDELPQFWNILTGDISLIGPRPHQPDEIEKYQKDHRKVLAIKAGATGFAQVSGSSDLLFDQEVALDVFYIENWSLSLDLKIILKTVWKMVNDRSAV</sequence>
<keyword evidence="5 7" id="KW-1133">Transmembrane helix</keyword>
<comment type="similarity">
    <text evidence="2">Belongs to the bacterial sugar transferase family.</text>
</comment>
<dbReference type="Proteomes" id="UP000177419">
    <property type="component" value="Unassembled WGS sequence"/>
</dbReference>
<comment type="caution">
    <text evidence="9">The sequence shown here is derived from an EMBL/GenBank/DDBJ whole genome shotgun (WGS) entry which is preliminary data.</text>
</comment>
<gene>
    <name evidence="9" type="ORF">A2746_00970</name>
</gene>
<dbReference type="PANTHER" id="PTHR30576:SF0">
    <property type="entry name" value="UNDECAPRENYL-PHOSPHATE N-ACETYLGALACTOSAMINYL 1-PHOSPHATE TRANSFERASE-RELATED"/>
    <property type="match status" value="1"/>
</dbReference>
<evidence type="ECO:0000256" key="7">
    <source>
        <dbReference type="SAM" id="Phobius"/>
    </source>
</evidence>
<dbReference type="GO" id="GO:0016780">
    <property type="term" value="F:phosphotransferase activity, for other substituted phosphate groups"/>
    <property type="evidence" value="ECO:0007669"/>
    <property type="project" value="TreeGrafter"/>
</dbReference>
<feature type="transmembrane region" description="Helical" evidence="7">
    <location>
        <begin position="76"/>
        <end position="98"/>
    </location>
</feature>
<feature type="domain" description="Bacterial sugar transferase" evidence="8">
    <location>
        <begin position="293"/>
        <end position="480"/>
    </location>
</feature>
<evidence type="ECO:0000313" key="9">
    <source>
        <dbReference type="EMBL" id="OGN04324.1"/>
    </source>
</evidence>
<comment type="subcellular location">
    <subcellularLocation>
        <location evidence="1">Membrane</location>
        <topology evidence="1">Multi-pass membrane protein</topology>
    </subcellularLocation>
</comment>
<name>A0A1F8ETZ7_9BACT</name>
<keyword evidence="4 7" id="KW-0812">Transmembrane</keyword>
<dbReference type="Pfam" id="PF02397">
    <property type="entry name" value="Bac_transf"/>
    <property type="match status" value="1"/>
</dbReference>
<keyword evidence="3" id="KW-0808">Transferase</keyword>
<evidence type="ECO:0000256" key="2">
    <source>
        <dbReference type="ARBA" id="ARBA00006464"/>
    </source>
</evidence>
<organism evidence="9 10">
    <name type="scientific">Candidatus Yanofskybacteria bacterium RIFCSPHIGHO2_01_FULL_44_22</name>
    <dbReference type="NCBI Taxonomy" id="1802669"/>
    <lineage>
        <taxon>Bacteria</taxon>
        <taxon>Candidatus Yanofskyibacteriota</taxon>
    </lineage>
</organism>
<protein>
    <recommendedName>
        <fullName evidence="8">Bacterial sugar transferase domain-containing protein</fullName>
    </recommendedName>
</protein>
<accession>A0A1F8ETZ7</accession>
<dbReference type="PANTHER" id="PTHR30576">
    <property type="entry name" value="COLANIC BIOSYNTHESIS UDP-GLUCOSE LIPID CARRIER TRANSFERASE"/>
    <property type="match status" value="1"/>
</dbReference>
<evidence type="ECO:0000256" key="5">
    <source>
        <dbReference type="ARBA" id="ARBA00022989"/>
    </source>
</evidence>
<reference evidence="9 10" key="1">
    <citation type="journal article" date="2016" name="Nat. Commun.">
        <title>Thousands of microbial genomes shed light on interconnected biogeochemical processes in an aquifer system.</title>
        <authorList>
            <person name="Anantharaman K."/>
            <person name="Brown C.T."/>
            <person name="Hug L.A."/>
            <person name="Sharon I."/>
            <person name="Castelle C.J."/>
            <person name="Probst A.J."/>
            <person name="Thomas B.C."/>
            <person name="Singh A."/>
            <person name="Wilkins M.J."/>
            <person name="Karaoz U."/>
            <person name="Brodie E.L."/>
            <person name="Williams K.H."/>
            <person name="Hubbard S.S."/>
            <person name="Banfield J.F."/>
        </authorList>
    </citation>
    <scope>NUCLEOTIDE SEQUENCE [LARGE SCALE GENOMIC DNA]</scope>
</reference>
<dbReference type="AlphaFoldDB" id="A0A1F8ETZ7"/>
<evidence type="ECO:0000259" key="8">
    <source>
        <dbReference type="Pfam" id="PF02397"/>
    </source>
</evidence>
<evidence type="ECO:0000256" key="4">
    <source>
        <dbReference type="ARBA" id="ARBA00022692"/>
    </source>
</evidence>
<dbReference type="EMBL" id="MGJJ01000025">
    <property type="protein sequence ID" value="OGN04324.1"/>
    <property type="molecule type" value="Genomic_DNA"/>
</dbReference>
<dbReference type="GO" id="GO:0016020">
    <property type="term" value="C:membrane"/>
    <property type="evidence" value="ECO:0007669"/>
    <property type="project" value="UniProtKB-SubCell"/>
</dbReference>
<dbReference type="InterPro" id="IPR003362">
    <property type="entry name" value="Bact_transf"/>
</dbReference>
<evidence type="ECO:0000313" key="10">
    <source>
        <dbReference type="Proteomes" id="UP000177419"/>
    </source>
</evidence>
<dbReference type="NCBIfam" id="TIGR03025">
    <property type="entry name" value="EPS_sugtrans"/>
    <property type="match status" value="1"/>
</dbReference>
<feature type="transmembrane region" description="Helical" evidence="7">
    <location>
        <begin position="6"/>
        <end position="26"/>
    </location>
</feature>
<feature type="transmembrane region" description="Helical" evidence="7">
    <location>
        <begin position="110"/>
        <end position="130"/>
    </location>
</feature>
<evidence type="ECO:0000256" key="1">
    <source>
        <dbReference type="ARBA" id="ARBA00004141"/>
    </source>
</evidence>
<evidence type="ECO:0000256" key="3">
    <source>
        <dbReference type="ARBA" id="ARBA00022679"/>
    </source>
</evidence>